<protein>
    <submittedName>
        <fullName evidence="2">Uncharacterized protein</fullName>
    </submittedName>
</protein>
<dbReference type="Proteomes" id="UP000077051">
    <property type="component" value="Unassembled WGS sequence"/>
</dbReference>
<feature type="compositionally biased region" description="Polar residues" evidence="1">
    <location>
        <begin position="1"/>
        <end position="10"/>
    </location>
</feature>
<evidence type="ECO:0000313" key="2">
    <source>
        <dbReference type="EMBL" id="OAD02072.1"/>
    </source>
</evidence>
<gene>
    <name evidence="2" type="ORF">MUCCIDRAFT_111427</name>
</gene>
<keyword evidence="3" id="KW-1185">Reference proteome</keyword>
<dbReference type="STRING" id="747725.A0A162T5J3"/>
<evidence type="ECO:0000313" key="3">
    <source>
        <dbReference type="Proteomes" id="UP000077051"/>
    </source>
</evidence>
<proteinExistence type="predicted"/>
<organism evidence="2 3">
    <name type="scientific">Mucor lusitanicus CBS 277.49</name>
    <dbReference type="NCBI Taxonomy" id="747725"/>
    <lineage>
        <taxon>Eukaryota</taxon>
        <taxon>Fungi</taxon>
        <taxon>Fungi incertae sedis</taxon>
        <taxon>Mucoromycota</taxon>
        <taxon>Mucoromycotina</taxon>
        <taxon>Mucoromycetes</taxon>
        <taxon>Mucorales</taxon>
        <taxon>Mucorineae</taxon>
        <taxon>Mucoraceae</taxon>
        <taxon>Mucor</taxon>
    </lineage>
</organism>
<feature type="compositionally biased region" description="Low complexity" evidence="1">
    <location>
        <begin position="11"/>
        <end position="32"/>
    </location>
</feature>
<evidence type="ECO:0000256" key="1">
    <source>
        <dbReference type="SAM" id="MobiDB-lite"/>
    </source>
</evidence>
<dbReference type="AlphaFoldDB" id="A0A162T5J3"/>
<name>A0A162T5J3_MUCCL</name>
<sequence length="234" mass="24821">MNNNNANLTMGTAGTSGSVGSKGSAGSAGSGSTDHRNASRDAGIASGSSLSAIQSGSTGALSNDALRPGADACSDDARIDQALSDDALSMIDHDTVMDDGELLEFDFDKEIQPLSVDQQASMARDIKLLQRKLFEATRVSLLMPEDSKLASNAGSLKRQLIMAKDNYALLFGDVTEPSLAVSSTANKLVPSDTPYIQWKGHRFNGKKYTFPTMDACFSQFQDVLESRGIEIEAN</sequence>
<dbReference type="VEuPathDB" id="FungiDB:MUCCIDRAFT_111427"/>
<comment type="caution">
    <text evidence="2">The sequence shown here is derived from an EMBL/GenBank/DDBJ whole genome shotgun (WGS) entry which is preliminary data.</text>
</comment>
<reference evidence="2 3" key="1">
    <citation type="submission" date="2015-06" db="EMBL/GenBank/DDBJ databases">
        <title>Expansion of signal transduction pathways in fungi by whole-genome duplication.</title>
        <authorList>
            <consortium name="DOE Joint Genome Institute"/>
            <person name="Corrochano L.M."/>
            <person name="Kuo A."/>
            <person name="Marcet-Houben M."/>
            <person name="Polaino S."/>
            <person name="Salamov A."/>
            <person name="Villalobos J.M."/>
            <person name="Alvarez M.I."/>
            <person name="Avalos J."/>
            <person name="Benito E.P."/>
            <person name="Benoit I."/>
            <person name="Burger G."/>
            <person name="Camino L.P."/>
            <person name="Canovas D."/>
            <person name="Cerda-Olmedo E."/>
            <person name="Cheng J.-F."/>
            <person name="Dominguez A."/>
            <person name="Elias M."/>
            <person name="Eslava A.P."/>
            <person name="Glaser F."/>
            <person name="Grimwood J."/>
            <person name="Gutierrez G."/>
            <person name="Heitman J."/>
            <person name="Henrissat B."/>
            <person name="Iturriaga E.A."/>
            <person name="Lang B.F."/>
            <person name="Lavin J.L."/>
            <person name="Lee S."/>
            <person name="Li W."/>
            <person name="Lindquist E."/>
            <person name="Lopez-Garcia S."/>
            <person name="Luque E.M."/>
            <person name="Marcos A.T."/>
            <person name="Martin J."/>
            <person name="Mccluskey K."/>
            <person name="Medina H.R."/>
            <person name="Miralles-Duran A."/>
            <person name="Miyazaki A."/>
            <person name="Munoz-Torres E."/>
            <person name="Oguiza J.A."/>
            <person name="Ohm R."/>
            <person name="Olmedo M."/>
            <person name="Orejas M."/>
            <person name="Ortiz-Castellanos L."/>
            <person name="Pisabarro A.G."/>
            <person name="Rodriguez-Romero J."/>
            <person name="Ruiz-Herrera J."/>
            <person name="Ruiz-Vazquez R."/>
            <person name="Sanz C."/>
            <person name="Schackwitz W."/>
            <person name="Schmutz J."/>
            <person name="Shahriari M."/>
            <person name="Shelest E."/>
            <person name="Silva-Franco F."/>
            <person name="Soanes D."/>
            <person name="Syed K."/>
            <person name="Tagua V.G."/>
            <person name="Talbot N.J."/>
            <person name="Thon M."/>
            <person name="De Vries R.P."/>
            <person name="Wiebenga A."/>
            <person name="Yadav J.S."/>
            <person name="Braun E.L."/>
            <person name="Baker S."/>
            <person name="Garre V."/>
            <person name="Horwitz B."/>
            <person name="Torres-Martinez S."/>
            <person name="Idnurm A."/>
            <person name="Herrera-Estrella A."/>
            <person name="Gabaldon T."/>
            <person name="Grigoriev I.V."/>
        </authorList>
    </citation>
    <scope>NUCLEOTIDE SEQUENCE [LARGE SCALE GENOMIC DNA]</scope>
    <source>
        <strain evidence="2 3">CBS 277.49</strain>
    </source>
</reference>
<dbReference type="OrthoDB" id="2289375at2759"/>
<dbReference type="EMBL" id="AMYB01000005">
    <property type="protein sequence ID" value="OAD02072.1"/>
    <property type="molecule type" value="Genomic_DNA"/>
</dbReference>
<feature type="region of interest" description="Disordered" evidence="1">
    <location>
        <begin position="1"/>
        <end position="50"/>
    </location>
</feature>
<accession>A0A162T5J3</accession>